<evidence type="ECO:0000313" key="2">
    <source>
        <dbReference type="RefSeq" id="XP_010474425.1"/>
    </source>
</evidence>
<protein>
    <submittedName>
        <fullName evidence="2">Uncharacterized protein LOC104753949</fullName>
    </submittedName>
</protein>
<proteinExistence type="predicted"/>
<accession>A0ABM0WPX5</accession>
<reference evidence="2" key="2">
    <citation type="submission" date="2025-08" db="UniProtKB">
        <authorList>
            <consortium name="RefSeq"/>
        </authorList>
    </citation>
    <scope>IDENTIFICATION</scope>
    <source>
        <tissue evidence="2">Leaf</tissue>
    </source>
</reference>
<name>A0ABM0WPX5_CAMSA</name>
<organism evidence="1 2">
    <name type="scientific">Camelina sativa</name>
    <name type="common">False flax</name>
    <name type="synonym">Myagrum sativum</name>
    <dbReference type="NCBI Taxonomy" id="90675"/>
    <lineage>
        <taxon>Eukaryota</taxon>
        <taxon>Viridiplantae</taxon>
        <taxon>Streptophyta</taxon>
        <taxon>Embryophyta</taxon>
        <taxon>Tracheophyta</taxon>
        <taxon>Spermatophyta</taxon>
        <taxon>Magnoliopsida</taxon>
        <taxon>eudicotyledons</taxon>
        <taxon>Gunneridae</taxon>
        <taxon>Pentapetalae</taxon>
        <taxon>rosids</taxon>
        <taxon>malvids</taxon>
        <taxon>Brassicales</taxon>
        <taxon>Brassicaceae</taxon>
        <taxon>Camelineae</taxon>
        <taxon>Camelina</taxon>
    </lineage>
</organism>
<reference evidence="1" key="1">
    <citation type="journal article" date="2014" name="Nat. Commun.">
        <title>The emerging biofuel crop Camelina sativa retains a highly undifferentiated hexaploid genome structure.</title>
        <authorList>
            <person name="Kagale S."/>
            <person name="Koh C."/>
            <person name="Nixon J."/>
            <person name="Bollina V."/>
            <person name="Clarke W.E."/>
            <person name="Tuteja R."/>
            <person name="Spillane C."/>
            <person name="Robinson S.J."/>
            <person name="Links M.G."/>
            <person name="Clarke C."/>
            <person name="Higgins E.E."/>
            <person name="Huebert T."/>
            <person name="Sharpe A.G."/>
            <person name="Parkin I.A."/>
        </authorList>
    </citation>
    <scope>NUCLEOTIDE SEQUENCE [LARGE SCALE GENOMIC DNA]</scope>
    <source>
        <strain evidence="1">cv. DH55</strain>
    </source>
</reference>
<evidence type="ECO:0000313" key="1">
    <source>
        <dbReference type="Proteomes" id="UP000694864"/>
    </source>
</evidence>
<dbReference type="RefSeq" id="XP_010474425.1">
    <property type="nucleotide sequence ID" value="XM_010476123.2"/>
</dbReference>
<dbReference type="Proteomes" id="UP000694864">
    <property type="component" value="Chromosome 16"/>
</dbReference>
<sequence length="214" mass="23700">MQRSHNEAGSSGMVDHLVDQIQFSGYMSILSGGQWLHDCCICGVSLLVVDSKGPLMDHIQNARSDEEGVIGDVVPPNADQQFKHLRFDVGSNSRNVVLPVDHIQIQRSHNEVGPSRMVDHLVDQFPGYMSILSGGQWLQDCCICGVSLSISWCSRCGHLFKLPVRKSSFSDKFVNQLMDHSLIPINSCPVAINVSFCLNSPLSFSLLFLLLSQW</sequence>
<gene>
    <name evidence="2" type="primary">LOC104753949</name>
</gene>
<dbReference type="GeneID" id="104753949"/>
<keyword evidence="1" id="KW-1185">Reference proteome</keyword>